<comment type="caution">
    <text evidence="2">The sequence shown here is derived from an EMBL/GenBank/DDBJ whole genome shotgun (WGS) entry which is preliminary data.</text>
</comment>
<keyword evidence="1" id="KW-0812">Transmembrane</keyword>
<feature type="transmembrane region" description="Helical" evidence="1">
    <location>
        <begin position="218"/>
        <end position="241"/>
    </location>
</feature>
<organism evidence="2 3">
    <name type="scientific">Microbacterium telephonicum</name>
    <dbReference type="NCBI Taxonomy" id="1714841"/>
    <lineage>
        <taxon>Bacteria</taxon>
        <taxon>Bacillati</taxon>
        <taxon>Actinomycetota</taxon>
        <taxon>Actinomycetes</taxon>
        <taxon>Micrococcales</taxon>
        <taxon>Microbacteriaceae</taxon>
        <taxon>Microbacterium</taxon>
    </lineage>
</organism>
<reference evidence="2 3" key="1">
    <citation type="journal article" date="2015" name="Stand. Genomic Sci.">
        <title>Genomic Encyclopedia of Bacterial and Archaeal Type Strains, Phase III: the genomes of soil and plant-associated and newly described type strains.</title>
        <authorList>
            <person name="Whitman W.B."/>
            <person name="Woyke T."/>
            <person name="Klenk H.P."/>
            <person name="Zhou Y."/>
            <person name="Lilburn T.G."/>
            <person name="Beck B.J."/>
            <person name="De Vos P."/>
            <person name="Vandamme P."/>
            <person name="Eisen J.A."/>
            <person name="Garrity G."/>
            <person name="Hugenholtz P."/>
            <person name="Kyrpides N.C."/>
        </authorList>
    </citation>
    <scope>NUCLEOTIDE SEQUENCE [LARGE SCALE GENOMIC DNA]</scope>
    <source>
        <strain evidence="2 3">S2T63</strain>
    </source>
</reference>
<sequence>MDRIATSTQRTYRYLRLAIAGSVVAVFTSVLVAMPVVGLLPSISHYYYTPARTIFVGAVILVAVGFFALSGRGPERVLLDVAAVIAPLVAIIPTVISPNSVPGLDSTCDDGRATCIPVAFDADVDNGVATFLIVGVVVLVVAVALAMAGEASRPGTALSASIAAVLLAAVWLSWWLAHDWFLQWAHVAAAVGFFVVIAAVAVVNAVRPSDGPKPPRWLQVAYVVIAVALGVTVVGMPLYGSLHVGDVFGVFVGEVAALLLFFAFWVLQSVQYWREPDPALR</sequence>
<dbReference type="AlphaFoldDB" id="A0A498CC31"/>
<feature type="transmembrane region" description="Helical" evidence="1">
    <location>
        <begin position="77"/>
        <end position="96"/>
    </location>
</feature>
<dbReference type="RefSeq" id="WP_121057742.1">
    <property type="nucleotide sequence ID" value="NZ_RCDB01000001.1"/>
</dbReference>
<feature type="transmembrane region" description="Helical" evidence="1">
    <location>
        <begin position="128"/>
        <end position="148"/>
    </location>
</feature>
<name>A0A498CC31_9MICO</name>
<feature type="transmembrane region" description="Helical" evidence="1">
    <location>
        <begin position="155"/>
        <end position="177"/>
    </location>
</feature>
<dbReference type="OrthoDB" id="5141757at2"/>
<keyword evidence="1" id="KW-0472">Membrane</keyword>
<gene>
    <name evidence="2" type="ORF">C7474_0935</name>
</gene>
<protein>
    <submittedName>
        <fullName evidence="2">Uncharacterized protein</fullName>
    </submittedName>
</protein>
<evidence type="ECO:0000313" key="3">
    <source>
        <dbReference type="Proteomes" id="UP000273158"/>
    </source>
</evidence>
<dbReference type="Proteomes" id="UP000273158">
    <property type="component" value="Unassembled WGS sequence"/>
</dbReference>
<keyword evidence="3" id="KW-1185">Reference proteome</keyword>
<feature type="transmembrane region" description="Helical" evidence="1">
    <location>
        <begin position="183"/>
        <end position="206"/>
    </location>
</feature>
<feature type="transmembrane region" description="Helical" evidence="1">
    <location>
        <begin position="46"/>
        <end position="70"/>
    </location>
</feature>
<evidence type="ECO:0000313" key="2">
    <source>
        <dbReference type="EMBL" id="RLK52973.1"/>
    </source>
</evidence>
<feature type="transmembrane region" description="Helical" evidence="1">
    <location>
        <begin position="247"/>
        <end position="267"/>
    </location>
</feature>
<proteinExistence type="predicted"/>
<accession>A0A498CC31</accession>
<feature type="transmembrane region" description="Helical" evidence="1">
    <location>
        <begin position="17"/>
        <end position="40"/>
    </location>
</feature>
<dbReference type="EMBL" id="RCDB01000001">
    <property type="protein sequence ID" value="RLK52973.1"/>
    <property type="molecule type" value="Genomic_DNA"/>
</dbReference>
<evidence type="ECO:0000256" key="1">
    <source>
        <dbReference type="SAM" id="Phobius"/>
    </source>
</evidence>
<keyword evidence="1" id="KW-1133">Transmembrane helix</keyword>